<dbReference type="PANTHER" id="PTHR36832:SF1">
    <property type="entry name" value="SLR1174 PROTEIN"/>
    <property type="match status" value="1"/>
</dbReference>
<name>A0A6J4VKP0_9BACT</name>
<feature type="transmembrane region" description="Helical" evidence="1">
    <location>
        <begin position="141"/>
        <end position="161"/>
    </location>
</feature>
<evidence type="ECO:0000313" key="2">
    <source>
        <dbReference type="EMBL" id="CAA9578990.1"/>
    </source>
</evidence>
<dbReference type="Pfam" id="PF06182">
    <property type="entry name" value="ABC2_membrane_6"/>
    <property type="match status" value="1"/>
</dbReference>
<dbReference type="AlphaFoldDB" id="A0A6J4VKP0"/>
<feature type="transmembrane region" description="Helical" evidence="1">
    <location>
        <begin position="26"/>
        <end position="43"/>
    </location>
</feature>
<proteinExistence type="predicted"/>
<keyword evidence="1" id="KW-1133">Transmembrane helix</keyword>
<evidence type="ECO:0008006" key="3">
    <source>
        <dbReference type="Google" id="ProtNLM"/>
    </source>
</evidence>
<feature type="transmembrane region" description="Helical" evidence="1">
    <location>
        <begin position="63"/>
        <end position="83"/>
    </location>
</feature>
<dbReference type="InterPro" id="IPR010390">
    <property type="entry name" value="ABC-2_transporter-like"/>
</dbReference>
<dbReference type="EMBL" id="CADCWN010000219">
    <property type="protein sequence ID" value="CAA9578990.1"/>
    <property type="molecule type" value="Genomic_DNA"/>
</dbReference>
<protein>
    <recommendedName>
        <fullName evidence="3">Efflux ABC transporter, permease protein</fullName>
    </recommendedName>
</protein>
<keyword evidence="1" id="KW-0812">Transmembrane</keyword>
<keyword evidence="1" id="KW-0472">Membrane</keyword>
<dbReference type="PANTHER" id="PTHR36832">
    <property type="entry name" value="SLR1174 PROTEIN-RELATED"/>
    <property type="match status" value="1"/>
</dbReference>
<sequence>MNTLLAVYHANFRVTIATQLQYRASLAIWLLGTVLEPTIYLVVWRTIAQSGGGAVGGYSAADFAAYFLILMIVNHLTFSWIMWEYEYRIRQGQFSPLLLRPIHPIHKDIADNIAYKLVILPVLLPAAALLAITFGADFNPAPWALLAFVPALLLAFLVRFLTEWTLATSAFWTTRTGAVNQMYFVVSLFLSGQVAPLDLLPAPIRIAAAILPFRWTVYFPVELALGRLTPQETLLGLAAQAGWLVVSLLLFRTVWHIGVQRYSGVGA</sequence>
<gene>
    <name evidence="2" type="ORF">AVDCRST_MAG18-2888</name>
</gene>
<feature type="transmembrane region" description="Helical" evidence="1">
    <location>
        <begin position="182"/>
        <end position="213"/>
    </location>
</feature>
<feature type="transmembrane region" description="Helical" evidence="1">
    <location>
        <begin position="233"/>
        <end position="251"/>
    </location>
</feature>
<feature type="transmembrane region" description="Helical" evidence="1">
    <location>
        <begin position="113"/>
        <end position="135"/>
    </location>
</feature>
<reference evidence="2" key="1">
    <citation type="submission" date="2020-02" db="EMBL/GenBank/DDBJ databases">
        <authorList>
            <person name="Meier V. D."/>
        </authorList>
    </citation>
    <scope>NUCLEOTIDE SEQUENCE</scope>
    <source>
        <strain evidence="2">AVDCRST_MAG18</strain>
    </source>
</reference>
<evidence type="ECO:0000256" key="1">
    <source>
        <dbReference type="SAM" id="Phobius"/>
    </source>
</evidence>
<organism evidence="2">
    <name type="scientific">uncultured Thermomicrobiales bacterium</name>
    <dbReference type="NCBI Taxonomy" id="1645740"/>
    <lineage>
        <taxon>Bacteria</taxon>
        <taxon>Pseudomonadati</taxon>
        <taxon>Thermomicrobiota</taxon>
        <taxon>Thermomicrobia</taxon>
        <taxon>Thermomicrobiales</taxon>
        <taxon>environmental samples</taxon>
    </lineage>
</organism>
<accession>A0A6J4VKP0</accession>